<dbReference type="STRING" id="290512.Paes_1481"/>
<dbReference type="EMBL" id="CP001108">
    <property type="protein sequence ID" value="ACF46501.1"/>
    <property type="molecule type" value="Genomic_DNA"/>
</dbReference>
<evidence type="ECO:0000256" key="2">
    <source>
        <dbReference type="SAM" id="MobiDB-lite"/>
    </source>
</evidence>
<dbReference type="InterPro" id="IPR011990">
    <property type="entry name" value="TPR-like_helical_dom_sf"/>
</dbReference>
<keyword evidence="1" id="KW-0802">TPR repeat</keyword>
<protein>
    <submittedName>
        <fullName evidence="3">Uncharacterized protein</fullName>
    </submittedName>
</protein>
<evidence type="ECO:0000313" key="4">
    <source>
        <dbReference type="Proteomes" id="UP000002725"/>
    </source>
</evidence>
<dbReference type="Proteomes" id="UP000002725">
    <property type="component" value="Chromosome"/>
</dbReference>
<evidence type="ECO:0000313" key="3">
    <source>
        <dbReference type="EMBL" id="ACF46501.1"/>
    </source>
</evidence>
<name>B4S8W4_PROA2</name>
<dbReference type="SUPFAM" id="SSF48452">
    <property type="entry name" value="TPR-like"/>
    <property type="match status" value="1"/>
</dbReference>
<dbReference type="RefSeq" id="WP_012506034.1">
    <property type="nucleotide sequence ID" value="NC_011059.1"/>
</dbReference>
<dbReference type="AlphaFoldDB" id="B4S8W4"/>
<sequence>MLTDPHLFFAEVSLDLSRGEFHSALEKIELHSRALEGTYTFHLLYARALKGVRRHTESFEQLNLCCRIAPHNEVAWKELLDLHFLRIHAPSDPFISELEQLSLALAEFEAPRESENGEPTTISEQKQPFPDEESIPVPTESLAAVFKAQGAYKKAVRVYTDLIQLNPSKAEDYKQNISTLLEKL</sequence>
<dbReference type="eggNOG" id="COG0457">
    <property type="taxonomic scope" value="Bacteria"/>
</dbReference>
<reference evidence="3" key="1">
    <citation type="submission" date="2008-06" db="EMBL/GenBank/DDBJ databases">
        <title>Complete sequence of chromosome of Prosthecochloris aestuarii DSM 271.</title>
        <authorList>
            <consortium name="US DOE Joint Genome Institute"/>
            <person name="Lucas S."/>
            <person name="Copeland A."/>
            <person name="Lapidus A."/>
            <person name="Glavina del Rio T."/>
            <person name="Dalin E."/>
            <person name="Tice H."/>
            <person name="Bruce D."/>
            <person name="Goodwin L."/>
            <person name="Pitluck S."/>
            <person name="Schmutz J."/>
            <person name="Larimer F."/>
            <person name="Land M."/>
            <person name="Hauser L."/>
            <person name="Kyrpides N."/>
            <person name="Anderson I."/>
            <person name="Liu Z."/>
            <person name="Li T."/>
            <person name="Zhao F."/>
            <person name="Overmann J."/>
            <person name="Bryant D.A."/>
            <person name="Richardson P."/>
        </authorList>
    </citation>
    <scope>NUCLEOTIDE SEQUENCE [LARGE SCALE GENOMIC DNA]</scope>
    <source>
        <strain evidence="3">DSM 271</strain>
    </source>
</reference>
<feature type="repeat" description="TPR" evidence="1">
    <location>
        <begin position="136"/>
        <end position="169"/>
    </location>
</feature>
<organism evidence="3 4">
    <name type="scientific">Prosthecochloris aestuarii (strain DSM 271 / SK 413)</name>
    <dbReference type="NCBI Taxonomy" id="290512"/>
    <lineage>
        <taxon>Bacteria</taxon>
        <taxon>Pseudomonadati</taxon>
        <taxon>Chlorobiota</taxon>
        <taxon>Chlorobiia</taxon>
        <taxon>Chlorobiales</taxon>
        <taxon>Chlorobiaceae</taxon>
        <taxon>Prosthecochloris</taxon>
    </lineage>
</organism>
<dbReference type="Gene3D" id="1.25.40.10">
    <property type="entry name" value="Tetratricopeptide repeat domain"/>
    <property type="match status" value="1"/>
</dbReference>
<dbReference type="KEGG" id="paa:Paes_1481"/>
<feature type="compositionally biased region" description="Polar residues" evidence="2">
    <location>
        <begin position="117"/>
        <end position="126"/>
    </location>
</feature>
<gene>
    <name evidence="3" type="ordered locus">Paes_1481</name>
</gene>
<evidence type="ECO:0000256" key="1">
    <source>
        <dbReference type="PROSITE-ProRule" id="PRU00339"/>
    </source>
</evidence>
<dbReference type="PROSITE" id="PS50005">
    <property type="entry name" value="TPR"/>
    <property type="match status" value="1"/>
</dbReference>
<keyword evidence="4" id="KW-1185">Reference proteome</keyword>
<dbReference type="HOGENOM" id="CLU_1466981_0_0_10"/>
<feature type="region of interest" description="Disordered" evidence="2">
    <location>
        <begin position="111"/>
        <end position="134"/>
    </location>
</feature>
<dbReference type="InterPro" id="IPR019734">
    <property type="entry name" value="TPR_rpt"/>
</dbReference>
<accession>B4S8W4</accession>
<proteinExistence type="predicted"/>